<name>A0A2G8JBN1_STIJA</name>
<dbReference type="InterPro" id="IPR036397">
    <property type="entry name" value="RNaseH_sf"/>
</dbReference>
<dbReference type="Proteomes" id="UP000230750">
    <property type="component" value="Unassembled WGS sequence"/>
</dbReference>
<evidence type="ECO:0008006" key="5">
    <source>
        <dbReference type="Google" id="ProtNLM"/>
    </source>
</evidence>
<dbReference type="GO" id="GO:0015074">
    <property type="term" value="P:DNA integration"/>
    <property type="evidence" value="ECO:0007669"/>
    <property type="project" value="InterPro"/>
</dbReference>
<dbReference type="Pfam" id="PF00443">
    <property type="entry name" value="UCH"/>
    <property type="match status" value="1"/>
</dbReference>
<dbReference type="InterPro" id="IPR001584">
    <property type="entry name" value="Integrase_cat-core"/>
</dbReference>
<dbReference type="Gene3D" id="3.30.420.10">
    <property type="entry name" value="Ribonuclease H-like superfamily/Ribonuclease H"/>
    <property type="match status" value="1"/>
</dbReference>
<dbReference type="Pfam" id="PF00665">
    <property type="entry name" value="rve"/>
    <property type="match status" value="1"/>
</dbReference>
<feature type="domain" description="Integrase catalytic" evidence="2">
    <location>
        <begin position="1"/>
        <end position="147"/>
    </location>
</feature>
<dbReference type="OrthoDB" id="441971at2759"/>
<reference evidence="3 4" key="1">
    <citation type="journal article" date="2017" name="PLoS Biol.">
        <title>The sea cucumber genome provides insights into morphological evolution and visceral regeneration.</title>
        <authorList>
            <person name="Zhang X."/>
            <person name="Sun L."/>
            <person name="Yuan J."/>
            <person name="Sun Y."/>
            <person name="Gao Y."/>
            <person name="Zhang L."/>
            <person name="Li S."/>
            <person name="Dai H."/>
            <person name="Hamel J.F."/>
            <person name="Liu C."/>
            <person name="Yu Y."/>
            <person name="Liu S."/>
            <person name="Lin W."/>
            <person name="Guo K."/>
            <person name="Jin S."/>
            <person name="Xu P."/>
            <person name="Storey K.B."/>
            <person name="Huan P."/>
            <person name="Zhang T."/>
            <person name="Zhou Y."/>
            <person name="Zhang J."/>
            <person name="Lin C."/>
            <person name="Li X."/>
            <person name="Xing L."/>
            <person name="Huo D."/>
            <person name="Sun M."/>
            <person name="Wang L."/>
            <person name="Mercier A."/>
            <person name="Li F."/>
            <person name="Yang H."/>
            <person name="Xiang J."/>
        </authorList>
    </citation>
    <scope>NUCLEOTIDE SEQUENCE [LARGE SCALE GENOMIC DNA]</scope>
    <source>
        <strain evidence="3">Shaxun</strain>
        <tissue evidence="3">Muscle</tissue>
    </source>
</reference>
<dbReference type="PROSITE" id="PS00973">
    <property type="entry name" value="USP_2"/>
    <property type="match status" value="1"/>
</dbReference>
<dbReference type="PANTHER" id="PTHR37984">
    <property type="entry name" value="PROTEIN CBG26694"/>
    <property type="match status" value="1"/>
</dbReference>
<dbReference type="PROSITE" id="PS50235">
    <property type="entry name" value="USP_3"/>
    <property type="match status" value="1"/>
</dbReference>
<dbReference type="Gene3D" id="3.90.70.10">
    <property type="entry name" value="Cysteine proteinases"/>
    <property type="match status" value="1"/>
</dbReference>
<sequence>MIGPLPETISGNKYVITLCDYFSKWPEAVAVRNKTAKTVANFLFETMARFGCMKIVISDQGGEFVNALNKSLFDMTGVDHRVSSSYHPQTNGLDERFNQTLQRALIKVVNNNQDDWDEMLSSILMGYRTAKHASTGLSPFVVMFGREPLLPVDIEESMVHPESPTDCSDAQQERVYQSMAKSREKIKGLVKGNISKAQERQKKNFDKRHQSEKNFKVGSSVLVRNARKDVRRGGKLENSWLGPYKVKDVNEKGLFTLINSSTGLPLKKKFNSILLKEFHTTWKRLTSIASCKEQSNPVTVKLLPNLGNTCYMAAALQLFEGSGIIQHYDGHSSELMEVIKALFHATSTSTSWDPCLARLKQILPEFDSTAQEDALEFLGDFTTSSCTSCNQSQCKLLDEYFFLHTTNEMKCTSCNETWHSGANSYPVIPIYPSNKSYMSRLSMQGHLEIFLDCQDLEGLCDSCGSSDGLLVSPSITSTPEVISIGISRWGGDKLKKNFQTIDIEAEVRLSGVLYELYGVLIHEGTSSTSGHYSCAKRVKDNSWVHMNDGTCTVIAKSAIDSSNVCGAFYKKDIPYEHTRGQDATAS</sequence>
<comment type="caution">
    <text evidence="3">The sequence shown here is derived from an EMBL/GenBank/DDBJ whole genome shotgun (WGS) entry which is preliminary data.</text>
</comment>
<feature type="domain" description="USP" evidence="1">
    <location>
        <begin position="301"/>
        <end position="572"/>
    </location>
</feature>
<accession>A0A2G8JBN1</accession>
<protein>
    <recommendedName>
        <fullName evidence="5">Ubiquitinyl hydrolase 1</fullName>
    </recommendedName>
</protein>
<dbReference type="GO" id="GO:0004843">
    <property type="term" value="F:cysteine-type deubiquitinase activity"/>
    <property type="evidence" value="ECO:0007669"/>
    <property type="project" value="InterPro"/>
</dbReference>
<evidence type="ECO:0000259" key="1">
    <source>
        <dbReference type="PROSITE" id="PS50235"/>
    </source>
</evidence>
<gene>
    <name evidence="3" type="ORF">BSL78_30040</name>
</gene>
<dbReference type="SUPFAM" id="SSF53098">
    <property type="entry name" value="Ribonuclease H-like"/>
    <property type="match status" value="1"/>
</dbReference>
<dbReference type="AlphaFoldDB" id="A0A2G8JBN1"/>
<dbReference type="InterPro" id="IPR050951">
    <property type="entry name" value="Retrovirus_Pol_polyprotein"/>
</dbReference>
<keyword evidence="4" id="KW-1185">Reference proteome</keyword>
<dbReference type="InterPro" id="IPR028889">
    <property type="entry name" value="USP"/>
</dbReference>
<dbReference type="InterPro" id="IPR018200">
    <property type="entry name" value="USP_CS"/>
</dbReference>
<evidence type="ECO:0000313" key="4">
    <source>
        <dbReference type="Proteomes" id="UP000230750"/>
    </source>
</evidence>
<dbReference type="FunFam" id="3.30.420.10:FF:000032">
    <property type="entry name" value="Retrovirus-related Pol polyprotein from transposon 297-like Protein"/>
    <property type="match status" value="1"/>
</dbReference>
<dbReference type="PANTHER" id="PTHR37984:SF5">
    <property type="entry name" value="PROTEIN NYNRIN-LIKE"/>
    <property type="match status" value="1"/>
</dbReference>
<dbReference type="GO" id="GO:0003676">
    <property type="term" value="F:nucleic acid binding"/>
    <property type="evidence" value="ECO:0007669"/>
    <property type="project" value="InterPro"/>
</dbReference>
<evidence type="ECO:0000313" key="3">
    <source>
        <dbReference type="EMBL" id="PIK33147.1"/>
    </source>
</evidence>
<dbReference type="InterPro" id="IPR012337">
    <property type="entry name" value="RNaseH-like_sf"/>
</dbReference>
<organism evidence="3 4">
    <name type="scientific">Stichopus japonicus</name>
    <name type="common">Sea cucumber</name>
    <dbReference type="NCBI Taxonomy" id="307972"/>
    <lineage>
        <taxon>Eukaryota</taxon>
        <taxon>Metazoa</taxon>
        <taxon>Echinodermata</taxon>
        <taxon>Eleutherozoa</taxon>
        <taxon>Echinozoa</taxon>
        <taxon>Holothuroidea</taxon>
        <taxon>Aspidochirotacea</taxon>
        <taxon>Aspidochirotida</taxon>
        <taxon>Stichopodidae</taxon>
        <taxon>Apostichopus</taxon>
    </lineage>
</organism>
<dbReference type="PROSITE" id="PS50994">
    <property type="entry name" value="INTEGRASE"/>
    <property type="match status" value="1"/>
</dbReference>
<dbReference type="SUPFAM" id="SSF54001">
    <property type="entry name" value="Cysteine proteinases"/>
    <property type="match status" value="1"/>
</dbReference>
<dbReference type="InterPro" id="IPR038765">
    <property type="entry name" value="Papain-like_cys_pep_sf"/>
</dbReference>
<dbReference type="GO" id="GO:0016579">
    <property type="term" value="P:protein deubiquitination"/>
    <property type="evidence" value="ECO:0007669"/>
    <property type="project" value="InterPro"/>
</dbReference>
<dbReference type="InterPro" id="IPR001394">
    <property type="entry name" value="Peptidase_C19_UCH"/>
</dbReference>
<proteinExistence type="predicted"/>
<evidence type="ECO:0000259" key="2">
    <source>
        <dbReference type="PROSITE" id="PS50994"/>
    </source>
</evidence>
<dbReference type="EMBL" id="MRZV01002721">
    <property type="protein sequence ID" value="PIK33147.1"/>
    <property type="molecule type" value="Genomic_DNA"/>
</dbReference>